<evidence type="ECO:0000313" key="2">
    <source>
        <dbReference type="EMBL" id="KAG9463086.1"/>
    </source>
</evidence>
<evidence type="ECO:0000256" key="1">
    <source>
        <dbReference type="SAM" id="MobiDB-lite"/>
    </source>
</evidence>
<evidence type="ECO:0000313" key="3">
    <source>
        <dbReference type="Proteomes" id="UP000770717"/>
    </source>
</evidence>
<gene>
    <name evidence="2" type="ORF">GDO78_022465</name>
</gene>
<accession>A0A8J6B848</accession>
<dbReference type="EMBL" id="WNTK01008134">
    <property type="protein sequence ID" value="KAG9463086.1"/>
    <property type="molecule type" value="Genomic_DNA"/>
</dbReference>
<dbReference type="AlphaFoldDB" id="A0A8J6B848"/>
<name>A0A8J6B848_ELECQ</name>
<feature type="non-terminal residue" evidence="2">
    <location>
        <position position="1"/>
    </location>
</feature>
<sequence>QSEVSFKIYCDDEIKSEQEAMSIDQSPQNTEVDAASVERNVTASTVTSTEILLVAENKLGCVESSPAQSSSVPFAIFDETCETEPDIDSRNSMPPPKRRPLAPISRALAKPHAPLT</sequence>
<reference evidence="2" key="1">
    <citation type="thesis" date="2020" institute="ProQuest LLC" country="789 East Eisenhower Parkway, Ann Arbor, MI, USA">
        <title>Comparative Genomics and Chromosome Evolution.</title>
        <authorList>
            <person name="Mudd A.B."/>
        </authorList>
    </citation>
    <scope>NUCLEOTIDE SEQUENCE</scope>
    <source>
        <strain evidence="2">HN-11 Male</strain>
        <tissue evidence="2">Kidney and liver</tissue>
    </source>
</reference>
<feature type="region of interest" description="Disordered" evidence="1">
    <location>
        <begin position="83"/>
        <end position="116"/>
    </location>
</feature>
<feature type="non-terminal residue" evidence="2">
    <location>
        <position position="116"/>
    </location>
</feature>
<dbReference type="Proteomes" id="UP000770717">
    <property type="component" value="Unassembled WGS sequence"/>
</dbReference>
<comment type="caution">
    <text evidence="2">The sequence shown here is derived from an EMBL/GenBank/DDBJ whole genome shotgun (WGS) entry which is preliminary data.</text>
</comment>
<keyword evidence="3" id="KW-1185">Reference proteome</keyword>
<organism evidence="2 3">
    <name type="scientific">Eleutherodactylus coqui</name>
    <name type="common">Puerto Rican coqui</name>
    <dbReference type="NCBI Taxonomy" id="57060"/>
    <lineage>
        <taxon>Eukaryota</taxon>
        <taxon>Metazoa</taxon>
        <taxon>Chordata</taxon>
        <taxon>Craniata</taxon>
        <taxon>Vertebrata</taxon>
        <taxon>Euteleostomi</taxon>
        <taxon>Amphibia</taxon>
        <taxon>Batrachia</taxon>
        <taxon>Anura</taxon>
        <taxon>Neobatrachia</taxon>
        <taxon>Hyloidea</taxon>
        <taxon>Eleutherodactylidae</taxon>
        <taxon>Eleutherodactylinae</taxon>
        <taxon>Eleutherodactylus</taxon>
        <taxon>Eleutherodactylus</taxon>
    </lineage>
</organism>
<protein>
    <submittedName>
        <fullName evidence="2">Uncharacterized protein</fullName>
    </submittedName>
</protein>
<proteinExistence type="predicted"/>